<evidence type="ECO:0000256" key="10">
    <source>
        <dbReference type="ARBA" id="ARBA00023242"/>
    </source>
</evidence>
<comment type="caution">
    <text evidence="15">The sequence shown here is derived from an EMBL/GenBank/DDBJ whole genome shotgun (WGS) entry which is preliminary data.</text>
</comment>
<dbReference type="CDD" id="cd16651">
    <property type="entry name" value="SPL-RING_NSE2"/>
    <property type="match status" value="1"/>
</dbReference>
<keyword evidence="6" id="KW-0479">Metal-binding</keyword>
<comment type="similarity">
    <text evidence="3">Belongs to the NSE2 family.</text>
</comment>
<keyword evidence="9" id="KW-0862">Zinc</keyword>
<dbReference type="Proteomes" id="UP001174909">
    <property type="component" value="Unassembled WGS sequence"/>
</dbReference>
<dbReference type="InterPro" id="IPR026846">
    <property type="entry name" value="Nse2(Mms21)"/>
</dbReference>
<sequence length="120" mass="13083">MELMDENFDPSSHPSVLELARLLSGEGNGGGVEEAEEDVQVKKVQQSLKCPLTGTYLEDPVSNSGCGHTYSRAAVMEHIRHRAVRAARCPVCSGPLTVSCLQPEPRLAKKVRRAKRKDGL</sequence>
<dbReference type="GO" id="GO:0016874">
    <property type="term" value="F:ligase activity"/>
    <property type="evidence" value="ECO:0007669"/>
    <property type="project" value="UniProtKB-KW"/>
</dbReference>
<evidence type="ECO:0000256" key="4">
    <source>
        <dbReference type="ARBA" id="ARBA00020923"/>
    </source>
</evidence>
<keyword evidence="5" id="KW-0808">Transferase</keyword>
<dbReference type="SUPFAM" id="SSF57850">
    <property type="entry name" value="RING/U-box"/>
    <property type="match status" value="1"/>
</dbReference>
<dbReference type="GO" id="GO:0030915">
    <property type="term" value="C:Smc5-Smc6 complex"/>
    <property type="evidence" value="ECO:0007669"/>
    <property type="project" value="InterPro"/>
</dbReference>
<keyword evidence="15" id="KW-0436">Ligase</keyword>
<proteinExistence type="inferred from homology"/>
<dbReference type="AlphaFoldDB" id="A0AA35S6B1"/>
<evidence type="ECO:0000256" key="8">
    <source>
        <dbReference type="ARBA" id="ARBA00022786"/>
    </source>
</evidence>
<protein>
    <recommendedName>
        <fullName evidence="4">E3 SUMO-protein ligase NSE2</fullName>
    </recommendedName>
    <alternativeName>
        <fullName evidence="11">E3 SUMO-protein transferase NSE2</fullName>
    </alternativeName>
    <alternativeName>
        <fullName evidence="12">Non-structural maintenance of chromosomes element 2 homolog</fullName>
    </alternativeName>
</protein>
<dbReference type="PROSITE" id="PS51044">
    <property type="entry name" value="ZF_SP_RING"/>
    <property type="match status" value="1"/>
</dbReference>
<dbReference type="InterPro" id="IPR004181">
    <property type="entry name" value="Znf_MIZ"/>
</dbReference>
<evidence type="ECO:0000256" key="11">
    <source>
        <dbReference type="ARBA" id="ARBA00031731"/>
    </source>
</evidence>
<keyword evidence="10" id="KW-0539">Nucleus</keyword>
<dbReference type="Gene3D" id="3.30.40.10">
    <property type="entry name" value="Zinc/RING finger domain, C3HC4 (zinc finger)"/>
    <property type="match status" value="1"/>
</dbReference>
<dbReference type="GO" id="GO:0061665">
    <property type="term" value="F:SUMO ligase activity"/>
    <property type="evidence" value="ECO:0007669"/>
    <property type="project" value="TreeGrafter"/>
</dbReference>
<name>A0AA35S6B1_GEOBA</name>
<evidence type="ECO:0000256" key="5">
    <source>
        <dbReference type="ARBA" id="ARBA00022679"/>
    </source>
</evidence>
<dbReference type="GO" id="GO:0016925">
    <property type="term" value="P:protein sumoylation"/>
    <property type="evidence" value="ECO:0007669"/>
    <property type="project" value="TreeGrafter"/>
</dbReference>
<comment type="subcellular location">
    <subcellularLocation>
        <location evidence="1">Nucleus</location>
    </subcellularLocation>
</comment>
<dbReference type="GO" id="GO:0005634">
    <property type="term" value="C:nucleus"/>
    <property type="evidence" value="ECO:0007669"/>
    <property type="project" value="UniProtKB-SubCell"/>
</dbReference>
<dbReference type="PANTHER" id="PTHR21330">
    <property type="entry name" value="E3 SUMO-PROTEIN LIGASE NSE2"/>
    <property type="match status" value="1"/>
</dbReference>
<feature type="domain" description="SP-RING-type" evidence="14">
    <location>
        <begin position="35"/>
        <end position="116"/>
    </location>
</feature>
<keyword evidence="8" id="KW-0833">Ubl conjugation pathway</keyword>
<evidence type="ECO:0000256" key="6">
    <source>
        <dbReference type="ARBA" id="ARBA00022723"/>
    </source>
</evidence>
<evidence type="ECO:0000256" key="13">
    <source>
        <dbReference type="PROSITE-ProRule" id="PRU00452"/>
    </source>
</evidence>
<reference evidence="15" key="1">
    <citation type="submission" date="2023-03" db="EMBL/GenBank/DDBJ databases">
        <authorList>
            <person name="Steffen K."/>
            <person name="Cardenas P."/>
        </authorList>
    </citation>
    <scope>NUCLEOTIDE SEQUENCE</scope>
</reference>
<evidence type="ECO:0000256" key="7">
    <source>
        <dbReference type="ARBA" id="ARBA00022771"/>
    </source>
</evidence>
<dbReference type="Pfam" id="PF11789">
    <property type="entry name" value="zf-Nse"/>
    <property type="match status" value="1"/>
</dbReference>
<accession>A0AA35S6B1</accession>
<evidence type="ECO:0000256" key="12">
    <source>
        <dbReference type="ARBA" id="ARBA00032533"/>
    </source>
</evidence>
<evidence type="ECO:0000256" key="3">
    <source>
        <dbReference type="ARBA" id="ARBA00008212"/>
    </source>
</evidence>
<dbReference type="EMBL" id="CASHTH010002049">
    <property type="protein sequence ID" value="CAI8024014.1"/>
    <property type="molecule type" value="Genomic_DNA"/>
</dbReference>
<evidence type="ECO:0000256" key="1">
    <source>
        <dbReference type="ARBA" id="ARBA00004123"/>
    </source>
</evidence>
<organism evidence="15 16">
    <name type="scientific">Geodia barretti</name>
    <name type="common">Barrett's horny sponge</name>
    <dbReference type="NCBI Taxonomy" id="519541"/>
    <lineage>
        <taxon>Eukaryota</taxon>
        <taxon>Metazoa</taxon>
        <taxon>Porifera</taxon>
        <taxon>Demospongiae</taxon>
        <taxon>Heteroscleromorpha</taxon>
        <taxon>Tetractinellida</taxon>
        <taxon>Astrophorina</taxon>
        <taxon>Geodiidae</taxon>
        <taxon>Geodia</taxon>
    </lineage>
</organism>
<evidence type="ECO:0000256" key="2">
    <source>
        <dbReference type="ARBA" id="ARBA00004718"/>
    </source>
</evidence>
<dbReference type="InterPro" id="IPR013083">
    <property type="entry name" value="Znf_RING/FYVE/PHD"/>
</dbReference>
<dbReference type="GO" id="GO:0000724">
    <property type="term" value="P:double-strand break repair via homologous recombination"/>
    <property type="evidence" value="ECO:0007669"/>
    <property type="project" value="InterPro"/>
</dbReference>
<evidence type="ECO:0000313" key="15">
    <source>
        <dbReference type="EMBL" id="CAI8024014.1"/>
    </source>
</evidence>
<keyword evidence="16" id="KW-1185">Reference proteome</keyword>
<gene>
    <name evidence="15" type="ORF">GBAR_LOCUS13990</name>
</gene>
<dbReference type="PANTHER" id="PTHR21330:SF1">
    <property type="entry name" value="E3 SUMO-PROTEIN LIGASE NSE2"/>
    <property type="match status" value="1"/>
</dbReference>
<dbReference type="GO" id="GO:0008270">
    <property type="term" value="F:zinc ion binding"/>
    <property type="evidence" value="ECO:0007669"/>
    <property type="project" value="UniProtKB-KW"/>
</dbReference>
<keyword evidence="7 13" id="KW-0863">Zinc-finger</keyword>
<evidence type="ECO:0000259" key="14">
    <source>
        <dbReference type="PROSITE" id="PS51044"/>
    </source>
</evidence>
<evidence type="ECO:0000313" key="16">
    <source>
        <dbReference type="Proteomes" id="UP001174909"/>
    </source>
</evidence>
<evidence type="ECO:0000256" key="9">
    <source>
        <dbReference type="ARBA" id="ARBA00022833"/>
    </source>
</evidence>
<comment type="pathway">
    <text evidence="2">Protein modification; protein sumoylation.</text>
</comment>